<dbReference type="GO" id="GO:0016758">
    <property type="term" value="F:hexosyltransferase activity"/>
    <property type="evidence" value="ECO:0007669"/>
    <property type="project" value="InterPro"/>
</dbReference>
<dbReference type="STRING" id="797419.SAMN05216556_10629"/>
<dbReference type="EMBL" id="FQYV01000005">
    <property type="protein sequence ID" value="SHI78197.1"/>
    <property type="molecule type" value="Genomic_DNA"/>
</dbReference>
<evidence type="ECO:0000313" key="2">
    <source>
        <dbReference type="EMBL" id="SHI78197.1"/>
    </source>
</evidence>
<dbReference type="PANTHER" id="PTHR21015:SF22">
    <property type="entry name" value="GLYCOSYLTRANSFERASE"/>
    <property type="match status" value="1"/>
</dbReference>
<accession>A0A1M6DY32</accession>
<feature type="domain" description="Glycosyl transferase family 28 C-terminal" evidence="1">
    <location>
        <begin position="216"/>
        <end position="323"/>
    </location>
</feature>
<proteinExistence type="predicted"/>
<gene>
    <name evidence="2" type="ORF">SAMN04487908_105143</name>
</gene>
<dbReference type="Proteomes" id="UP000184172">
    <property type="component" value="Unassembled WGS sequence"/>
</dbReference>
<reference evidence="3" key="1">
    <citation type="submission" date="2016-11" db="EMBL/GenBank/DDBJ databases">
        <authorList>
            <person name="Varghese N."/>
            <person name="Submissions S."/>
        </authorList>
    </citation>
    <scope>NUCLEOTIDE SEQUENCE [LARGE SCALE GENOMIC DNA]</scope>
    <source>
        <strain evidence="3">DSM 26349</strain>
    </source>
</reference>
<name>A0A1M6DY32_9FLAO</name>
<sequence length="348" mass="39561">MVAPLNWGLGHATRCIPIIHALKEQNFKVLIASDGAALTLLQKEFPDIESIELPSYRVRYPSHGFFFKWKMLFSLPRIYKTMIAEHKLTAKLVSEGKIDGIISDSRFGARNIKVPSAYITHQLNVKTGSTTFLSSKMHQKIIKKFDVCWVPDVKAPVTNLSGRLGHIEKPNFSVEYLGVLSRMKKTPQPHSVDILALISGPEPQRTYFEESLKVELENSKKNVIMVRGVIEDEQKWTKHGNISIVNFMQSSELEEMINKSELIVSRSGYTTLLDLTILDKKVFFVPTPGQYEQEYLAKRLKGLGIAPYCPQNKFKAEKLNEAVVYQGLKPFKQPLVDFSRLFSLFQGK</sequence>
<dbReference type="SUPFAM" id="SSF53756">
    <property type="entry name" value="UDP-Glycosyltransferase/glycogen phosphorylase"/>
    <property type="match status" value="1"/>
</dbReference>
<dbReference type="PANTHER" id="PTHR21015">
    <property type="entry name" value="UDP-N-ACETYLGLUCOSAMINE--N-ACETYLMURAMYL-(PENTAPEPTIDE) PYROPHOSPHORYL-UNDECAPRENOL N-ACETYLGLUCOSAMINE TRANSFERASE 1"/>
    <property type="match status" value="1"/>
</dbReference>
<organism evidence="2 3">
    <name type="scientific">Aequorivita viscosa</name>
    <dbReference type="NCBI Taxonomy" id="797419"/>
    <lineage>
        <taxon>Bacteria</taxon>
        <taxon>Pseudomonadati</taxon>
        <taxon>Bacteroidota</taxon>
        <taxon>Flavobacteriia</taxon>
        <taxon>Flavobacteriales</taxon>
        <taxon>Flavobacteriaceae</taxon>
        <taxon>Aequorivita</taxon>
    </lineage>
</organism>
<dbReference type="AlphaFoldDB" id="A0A1M6DY32"/>
<protein>
    <recommendedName>
        <fullName evidence="1">Glycosyl transferase family 28 C-terminal domain-containing protein</fullName>
    </recommendedName>
</protein>
<dbReference type="InterPro" id="IPR007235">
    <property type="entry name" value="Glyco_trans_28_C"/>
</dbReference>
<dbReference type="Gene3D" id="3.40.50.2000">
    <property type="entry name" value="Glycogen Phosphorylase B"/>
    <property type="match status" value="1"/>
</dbReference>
<evidence type="ECO:0000259" key="1">
    <source>
        <dbReference type="Pfam" id="PF04101"/>
    </source>
</evidence>
<keyword evidence="3" id="KW-1185">Reference proteome</keyword>
<evidence type="ECO:0000313" key="3">
    <source>
        <dbReference type="Proteomes" id="UP000184172"/>
    </source>
</evidence>
<dbReference type="Pfam" id="PF04101">
    <property type="entry name" value="Glyco_tran_28_C"/>
    <property type="match status" value="1"/>
</dbReference>